<proteinExistence type="predicted"/>
<dbReference type="eggNOG" id="KOG3112">
    <property type="taxonomic scope" value="Eukaryota"/>
</dbReference>
<accession>T0SDW9</accession>
<dbReference type="VEuPathDB" id="FungiDB:SDRG_02108"/>
<keyword evidence="2" id="KW-1185">Reference proteome</keyword>
<organism evidence="1 2">
    <name type="scientific">Saprolegnia diclina (strain VS20)</name>
    <dbReference type="NCBI Taxonomy" id="1156394"/>
    <lineage>
        <taxon>Eukaryota</taxon>
        <taxon>Sar</taxon>
        <taxon>Stramenopiles</taxon>
        <taxon>Oomycota</taxon>
        <taxon>Saprolegniomycetes</taxon>
        <taxon>Saprolegniales</taxon>
        <taxon>Saprolegniaceae</taxon>
        <taxon>Saprolegnia</taxon>
    </lineage>
</organism>
<dbReference type="STRING" id="1156394.T0SDW9"/>
<dbReference type="RefSeq" id="XP_008605896.1">
    <property type="nucleotide sequence ID" value="XM_008607674.1"/>
</dbReference>
<dbReference type="InterPro" id="IPR038389">
    <property type="entry name" value="PSMG2_sf"/>
</dbReference>
<evidence type="ECO:0000313" key="1">
    <source>
        <dbReference type="EMBL" id="EQC41052.1"/>
    </source>
</evidence>
<dbReference type="InterPro" id="IPR001611">
    <property type="entry name" value="Leu-rich_rpt"/>
</dbReference>
<sequence length="1076" mass="116561">MEFFAASPEVDATALFKDAIVVAPAISFANMGQLVVDVLVNSALGQEMNMTRVGYLFSKRVAPMAGAAAFATQAAGDLCLNMEVYLLSYPLPGSSAVQKVAFVQQRTSVLPGQSAAFVREFVAWSKHVQAASVLLLAGADNMLCHDRDMHVHRIKWAGASTNGPLFNDAFLAMIPRLPLVDGDATVWDATRGAGLAPAMDREAASQKLTFLSFVLFCAEGNNVPDAVYLSSCVAQYLQLPPTSFKLQLPPSWSHLFGRDPSVSLFFRSTHRVVVSTAPAPIEQLVANEATYTLPPMAPLLWKERFALGYAGTKRVHALRTNTPIVDELTFSSRDGLSRQQRPLVLALGAAYCSTITSIVMPKCGLDSATALALFRVLTTSHSITSLDVSDNSLCDDDMPALCVALRTNTSLTRLVLTRNGISARSFQCLAFALQENIDGSLLSLDLSYNPLLAASSQLLADCLSVNETLTSLNVAATHVVEPIVLSGLWRNYTLHELQLQQLDSPVPRAATDENGRLAQDHLNITHAPEVIEGLRRATSGLAHCNLTGVLLPIQTIKSSRWIHLPAAALNELDGRVIAGLLSQNLALLELDLASNHLGAESVAAIMVAMKACPTLRTVDLSDNGVGAYIGEALGQSLTTNTTVGTVKVADLIHDVQQLRGNSDEVEELTITKEMLADPLDFWVVTMLLGVNRRTLIFNELQIPALEDHIDYCHTHLADYEASFLAVRIRHHSHLQVLQLNCCSLTSYAGLVLADALRNHTVLQHVSLENNALGPIGGRAITECLEHNHCLTHLNLSWNQLNNDGVLPLRVSLAANRALRRLDLRGNGISTIGVVAIGTGIATNACLEELYLRWNDVAPRGATSLATALTRNKNLRVLDIEQQHMEVDGAVAFATMLRSNKALTALNMRSDLVLHPTTTLTTDGATALAMALRENTTLKELNLAENRLTVEGCEVLIGGVANLRLQKLDLSYAELAGELAVTFFAQLARNSCMEELNVEHNNIGPDGFKACLRALCVNRTLRDLNIGYCHVTEEGMVLVEKQARLFALLRLRLVGNRVTPGTKARLQALRVGVVLDI</sequence>
<dbReference type="eggNOG" id="KOG4308">
    <property type="taxonomic scope" value="Eukaryota"/>
</dbReference>
<protein>
    <recommendedName>
        <fullName evidence="3">Proteasome assembly chaperone 2</fullName>
    </recommendedName>
</protein>
<evidence type="ECO:0000313" key="2">
    <source>
        <dbReference type="Proteomes" id="UP000030762"/>
    </source>
</evidence>
<reference evidence="1 2" key="1">
    <citation type="submission" date="2012-04" db="EMBL/GenBank/DDBJ databases">
        <title>The Genome Sequence of Saprolegnia declina VS20.</title>
        <authorList>
            <consortium name="The Broad Institute Genome Sequencing Platform"/>
            <person name="Russ C."/>
            <person name="Nusbaum C."/>
            <person name="Tyler B."/>
            <person name="van West P."/>
            <person name="Dieguez-Uribeondo J."/>
            <person name="de Bruijn I."/>
            <person name="Tripathy S."/>
            <person name="Jiang R."/>
            <person name="Young S.K."/>
            <person name="Zeng Q."/>
            <person name="Gargeya S."/>
            <person name="Fitzgerald M."/>
            <person name="Haas B."/>
            <person name="Abouelleil A."/>
            <person name="Alvarado L."/>
            <person name="Arachchi H.M."/>
            <person name="Berlin A."/>
            <person name="Chapman S.B."/>
            <person name="Goldberg J."/>
            <person name="Griggs A."/>
            <person name="Gujja S."/>
            <person name="Hansen M."/>
            <person name="Howarth C."/>
            <person name="Imamovic A."/>
            <person name="Larimer J."/>
            <person name="McCowen C."/>
            <person name="Montmayeur A."/>
            <person name="Murphy C."/>
            <person name="Neiman D."/>
            <person name="Pearson M."/>
            <person name="Priest M."/>
            <person name="Roberts A."/>
            <person name="Saif S."/>
            <person name="Shea T."/>
            <person name="Sisk P."/>
            <person name="Sykes S."/>
            <person name="Wortman J."/>
            <person name="Nusbaum C."/>
            <person name="Birren B."/>
        </authorList>
    </citation>
    <scope>NUCLEOTIDE SEQUENCE [LARGE SCALE GENOMIC DNA]</scope>
    <source>
        <strain evidence="1 2">VS20</strain>
    </source>
</reference>
<dbReference type="Pfam" id="PF13516">
    <property type="entry name" value="LRR_6"/>
    <property type="match status" value="9"/>
</dbReference>
<dbReference type="GeneID" id="19942835"/>
<dbReference type="InterPro" id="IPR019151">
    <property type="entry name" value="Proteasome_assmbl_chaperone_2"/>
</dbReference>
<dbReference type="EMBL" id="JH767135">
    <property type="protein sequence ID" value="EQC41052.1"/>
    <property type="molecule type" value="Genomic_DNA"/>
</dbReference>
<dbReference type="InterPro" id="IPR032675">
    <property type="entry name" value="LRR_dom_sf"/>
</dbReference>
<dbReference type="OrthoDB" id="65413at2759"/>
<dbReference type="SMART" id="SM00368">
    <property type="entry name" value="LRR_RI"/>
    <property type="match status" value="15"/>
</dbReference>
<evidence type="ECO:0008006" key="3">
    <source>
        <dbReference type="Google" id="ProtNLM"/>
    </source>
</evidence>
<gene>
    <name evidence="1" type="ORF">SDRG_02108</name>
</gene>
<dbReference type="PANTHER" id="PTHR24114">
    <property type="entry name" value="LEUCINE RICH REPEAT FAMILY PROTEIN"/>
    <property type="match status" value="1"/>
</dbReference>
<dbReference type="InParanoid" id="T0SDW9"/>
<name>T0SDW9_SAPDV</name>
<dbReference type="Gene3D" id="3.40.50.10900">
    <property type="entry name" value="PAC-like subunit"/>
    <property type="match status" value="2"/>
</dbReference>
<dbReference type="Gene3D" id="3.80.10.10">
    <property type="entry name" value="Ribonuclease Inhibitor"/>
    <property type="match status" value="6"/>
</dbReference>
<dbReference type="AlphaFoldDB" id="T0SDW9"/>
<dbReference type="SUPFAM" id="SSF52047">
    <property type="entry name" value="RNI-like"/>
    <property type="match status" value="2"/>
</dbReference>
<dbReference type="InterPro" id="IPR052394">
    <property type="entry name" value="LRR-containing"/>
</dbReference>
<dbReference type="Proteomes" id="UP000030762">
    <property type="component" value="Unassembled WGS sequence"/>
</dbReference>
<dbReference type="Pfam" id="PF09754">
    <property type="entry name" value="PAC2"/>
    <property type="match status" value="1"/>
</dbReference>
<dbReference type="PANTHER" id="PTHR24114:SF2">
    <property type="entry name" value="F-BOX DOMAIN-CONTAINING PROTEIN-RELATED"/>
    <property type="match status" value="1"/>
</dbReference>